<dbReference type="Gene3D" id="3.40.50.720">
    <property type="entry name" value="NAD(P)-binding Rossmann-like Domain"/>
    <property type="match status" value="1"/>
</dbReference>
<organism evidence="5 6">
    <name type="scientific">Pseudovibrio ascidiaceicola</name>
    <dbReference type="NCBI Taxonomy" id="285279"/>
    <lineage>
        <taxon>Bacteria</taxon>
        <taxon>Pseudomonadati</taxon>
        <taxon>Pseudomonadota</taxon>
        <taxon>Alphaproteobacteria</taxon>
        <taxon>Hyphomicrobiales</taxon>
        <taxon>Stappiaceae</taxon>
        <taxon>Pseudovibrio</taxon>
    </lineage>
</organism>
<dbReference type="Proteomes" id="UP000199598">
    <property type="component" value="Unassembled WGS sequence"/>
</dbReference>
<evidence type="ECO:0000259" key="3">
    <source>
        <dbReference type="Pfam" id="PF01408"/>
    </source>
</evidence>
<dbReference type="InterPro" id="IPR030827">
    <property type="entry name" value="Myo_inos_IolG"/>
</dbReference>
<sequence>MTVSIGLLGAGRIGKTHAKAVSQLENAKLAAVFDPFEDAAKEIAAQTGARVDGLDAIMNDPAIDAVIIATPTDLHAEQIEQAARAGKAIFCEKPIHLDGDRVRECLKVVEETSAKLMVGFNRRFDPNFAEVKRQIEAGVIGDVEMVQITSRDPSPPPVDYVKRSGGLFKDMMIHDFDMARFLLGEEVVEVNAMGSAIVSEEIGAAGDVDTATATLKTASGKICTITNSRRATYGYDQRVEVHGSKGMVSAENMRTTTVTVANGEGYTAEPLMDFFMERYEAAYRIELAAFVDALTSGSEISPNGFDGLKALELAEAATAEVAKARDLANA</sequence>
<evidence type="ECO:0000313" key="6">
    <source>
        <dbReference type="Proteomes" id="UP000199598"/>
    </source>
</evidence>
<keyword evidence="2" id="KW-0560">Oxidoreductase</keyword>
<proteinExistence type="inferred from homology"/>
<dbReference type="SUPFAM" id="SSF55347">
    <property type="entry name" value="Glyceraldehyde-3-phosphate dehydrogenase-like, C-terminal domain"/>
    <property type="match status" value="1"/>
</dbReference>
<keyword evidence="6" id="KW-1185">Reference proteome</keyword>
<dbReference type="InterPro" id="IPR036291">
    <property type="entry name" value="NAD(P)-bd_dom_sf"/>
</dbReference>
<evidence type="ECO:0000256" key="1">
    <source>
        <dbReference type="ARBA" id="ARBA00010928"/>
    </source>
</evidence>
<feature type="domain" description="Gfo/Idh/MocA-like oxidoreductase N-terminal" evidence="3">
    <location>
        <begin position="4"/>
        <end position="120"/>
    </location>
</feature>
<dbReference type="EMBL" id="FOSK01000002">
    <property type="protein sequence ID" value="SFK08107.1"/>
    <property type="molecule type" value="Genomic_DNA"/>
</dbReference>
<dbReference type="PANTHER" id="PTHR42840:SF3">
    <property type="entry name" value="BINDING ROSSMANN FOLD OXIDOREDUCTASE, PUTATIVE (AFU_ORTHOLOGUE AFUA_2G10240)-RELATED"/>
    <property type="match status" value="1"/>
</dbReference>
<evidence type="ECO:0000256" key="2">
    <source>
        <dbReference type="ARBA" id="ARBA00023002"/>
    </source>
</evidence>
<comment type="similarity">
    <text evidence="1">Belongs to the Gfo/Idh/MocA family.</text>
</comment>
<dbReference type="Gene3D" id="3.30.360.10">
    <property type="entry name" value="Dihydrodipicolinate Reductase, domain 2"/>
    <property type="match status" value="1"/>
</dbReference>
<dbReference type="SUPFAM" id="SSF51735">
    <property type="entry name" value="NAD(P)-binding Rossmann-fold domains"/>
    <property type="match status" value="1"/>
</dbReference>
<gene>
    <name evidence="5" type="ORF">SAMN04488518_10227</name>
</gene>
<evidence type="ECO:0000259" key="4">
    <source>
        <dbReference type="Pfam" id="PF22725"/>
    </source>
</evidence>
<dbReference type="Pfam" id="PF22725">
    <property type="entry name" value="GFO_IDH_MocA_C3"/>
    <property type="match status" value="1"/>
</dbReference>
<comment type="caution">
    <text evidence="5">The sequence shown here is derived from an EMBL/GenBank/DDBJ whole genome shotgun (WGS) entry which is preliminary data.</text>
</comment>
<dbReference type="InterPro" id="IPR000683">
    <property type="entry name" value="Gfo/Idh/MocA-like_OxRdtase_N"/>
</dbReference>
<dbReference type="RefSeq" id="WP_093517151.1">
    <property type="nucleotide sequence ID" value="NZ_FOSK01000002.1"/>
</dbReference>
<name>A0A1I3WML3_9HYPH</name>
<dbReference type="InterPro" id="IPR055170">
    <property type="entry name" value="GFO_IDH_MocA-like_dom"/>
</dbReference>
<protein>
    <submittedName>
        <fullName evidence="5">Myo-inositol 2-dehydrogenase / D-chiro-inositol 1-dehydrogenase</fullName>
    </submittedName>
</protein>
<dbReference type="Pfam" id="PF01408">
    <property type="entry name" value="GFO_IDH_MocA"/>
    <property type="match status" value="1"/>
</dbReference>
<reference evidence="5 6" key="1">
    <citation type="submission" date="2016-10" db="EMBL/GenBank/DDBJ databases">
        <authorList>
            <person name="Varghese N."/>
            <person name="Submissions S."/>
        </authorList>
    </citation>
    <scope>NUCLEOTIDE SEQUENCE [LARGE SCALE GENOMIC DNA]</scope>
    <source>
        <strain evidence="5 6">DSM 16392</strain>
    </source>
</reference>
<evidence type="ECO:0000313" key="5">
    <source>
        <dbReference type="EMBL" id="SFK08107.1"/>
    </source>
</evidence>
<accession>A0A1I3WML3</accession>
<feature type="domain" description="GFO/IDH/MocA-like oxidoreductase" evidence="4">
    <location>
        <begin position="128"/>
        <end position="248"/>
    </location>
</feature>
<dbReference type="NCBIfam" id="TIGR04380">
    <property type="entry name" value="myo_inos_iolG"/>
    <property type="match status" value="1"/>
</dbReference>
<dbReference type="PANTHER" id="PTHR42840">
    <property type="entry name" value="NAD(P)-BINDING ROSSMANN-FOLD SUPERFAMILY PROTEIN-RELATED"/>
    <property type="match status" value="1"/>
</dbReference>